<organism evidence="12 13">
    <name type="scientific">Alloprevotella rava</name>
    <dbReference type="NCBI Taxonomy" id="671218"/>
    <lineage>
        <taxon>Bacteria</taxon>
        <taxon>Pseudomonadati</taxon>
        <taxon>Bacteroidota</taxon>
        <taxon>Bacteroidia</taxon>
        <taxon>Bacteroidales</taxon>
        <taxon>Prevotellaceae</taxon>
        <taxon>Alloprevotella</taxon>
    </lineage>
</organism>
<dbReference type="EMBL" id="JACICA010000011">
    <property type="protein sequence ID" value="MBB3703384.1"/>
    <property type="molecule type" value="Genomic_DNA"/>
</dbReference>
<dbReference type="GO" id="GO:0005737">
    <property type="term" value="C:cytoplasm"/>
    <property type="evidence" value="ECO:0007669"/>
    <property type="project" value="UniProtKB-SubCell"/>
</dbReference>
<protein>
    <recommendedName>
        <fullName evidence="9">Tyrosine recombinase XerC</fullName>
    </recommendedName>
</protein>
<evidence type="ECO:0000256" key="6">
    <source>
        <dbReference type="ARBA" id="ARBA00023125"/>
    </source>
</evidence>
<evidence type="ECO:0000313" key="12">
    <source>
        <dbReference type="EMBL" id="MBB3703384.1"/>
    </source>
</evidence>
<dbReference type="RefSeq" id="WP_183697705.1">
    <property type="nucleotide sequence ID" value="NZ_JACICA010000011.1"/>
</dbReference>
<dbReference type="InterPro" id="IPR004107">
    <property type="entry name" value="Integrase_SAM-like_N"/>
</dbReference>
<dbReference type="InterPro" id="IPR011010">
    <property type="entry name" value="DNA_brk_join_enz"/>
</dbReference>
<feature type="active site" evidence="9">
    <location>
        <position position="266"/>
    </location>
</feature>
<feature type="domain" description="Tyr recombinase" evidence="10">
    <location>
        <begin position="106"/>
        <end position="288"/>
    </location>
</feature>
<feature type="active site" evidence="9">
    <location>
        <position position="243"/>
    </location>
</feature>
<dbReference type="InterPro" id="IPR010998">
    <property type="entry name" value="Integrase_recombinase_N"/>
</dbReference>
<feature type="domain" description="Core-binding (CB)" evidence="11">
    <location>
        <begin position="1"/>
        <end position="85"/>
    </location>
</feature>
<dbReference type="NCBIfam" id="NF040815">
    <property type="entry name" value="recomb_XerA_Arch"/>
    <property type="match status" value="1"/>
</dbReference>
<dbReference type="Pfam" id="PF02899">
    <property type="entry name" value="Phage_int_SAM_1"/>
    <property type="match status" value="1"/>
</dbReference>
<dbReference type="InterPro" id="IPR044068">
    <property type="entry name" value="CB"/>
</dbReference>
<dbReference type="GO" id="GO:0006313">
    <property type="term" value="P:DNA transposition"/>
    <property type="evidence" value="ECO:0007669"/>
    <property type="project" value="UniProtKB-UniRule"/>
</dbReference>
<feature type="active site" evidence="9">
    <location>
        <position position="171"/>
    </location>
</feature>
<dbReference type="InterPro" id="IPR023009">
    <property type="entry name" value="Tyrosine_recombinase_XerC/XerD"/>
</dbReference>
<keyword evidence="8 9" id="KW-0131">Cell cycle</keyword>
<evidence type="ECO:0000256" key="5">
    <source>
        <dbReference type="ARBA" id="ARBA00022908"/>
    </source>
</evidence>
<evidence type="ECO:0000256" key="3">
    <source>
        <dbReference type="ARBA" id="ARBA00022618"/>
    </source>
</evidence>
<dbReference type="Gene3D" id="1.10.443.10">
    <property type="entry name" value="Intergrase catalytic core"/>
    <property type="match status" value="1"/>
</dbReference>
<dbReference type="InterPro" id="IPR013762">
    <property type="entry name" value="Integrase-like_cat_sf"/>
</dbReference>
<evidence type="ECO:0000256" key="2">
    <source>
        <dbReference type="ARBA" id="ARBA00022490"/>
    </source>
</evidence>
<accession>A0A7W5UXI3</accession>
<gene>
    <name evidence="9" type="primary">xerC</name>
    <name evidence="12" type="ORF">FHS60_001866</name>
</gene>
<dbReference type="SUPFAM" id="SSF56349">
    <property type="entry name" value="DNA breaking-rejoining enzymes"/>
    <property type="match status" value="1"/>
</dbReference>
<evidence type="ECO:0000256" key="4">
    <source>
        <dbReference type="ARBA" id="ARBA00022829"/>
    </source>
</evidence>
<dbReference type="GO" id="GO:0007059">
    <property type="term" value="P:chromosome segregation"/>
    <property type="evidence" value="ECO:0007669"/>
    <property type="project" value="UniProtKB-UniRule"/>
</dbReference>
<keyword evidence="2 9" id="KW-0963">Cytoplasm</keyword>
<keyword evidence="6 9" id="KW-0238">DNA-binding</keyword>
<dbReference type="GO" id="GO:0051301">
    <property type="term" value="P:cell division"/>
    <property type="evidence" value="ECO:0007669"/>
    <property type="project" value="UniProtKB-KW"/>
</dbReference>
<name>A0A7W5UXI3_9BACT</name>
<dbReference type="Pfam" id="PF00589">
    <property type="entry name" value="Phage_integrase"/>
    <property type="match status" value="1"/>
</dbReference>
<dbReference type="Proteomes" id="UP000541425">
    <property type="component" value="Unassembled WGS sequence"/>
</dbReference>
<keyword evidence="5 9" id="KW-0229">DNA integration</keyword>
<dbReference type="Gene3D" id="1.10.150.130">
    <property type="match status" value="1"/>
</dbReference>
<evidence type="ECO:0000256" key="1">
    <source>
        <dbReference type="ARBA" id="ARBA00004496"/>
    </source>
</evidence>
<dbReference type="PANTHER" id="PTHR30349">
    <property type="entry name" value="PHAGE INTEGRASE-RELATED"/>
    <property type="match status" value="1"/>
</dbReference>
<keyword evidence="3 9" id="KW-0132">Cell division</keyword>
<dbReference type="InterPro" id="IPR050090">
    <property type="entry name" value="Tyrosine_recombinase_XerCD"/>
</dbReference>
<comment type="subunit">
    <text evidence="9">Forms a cyclic heterotetrameric complex composed of two molecules of XerC and two molecules of XerD.</text>
</comment>
<comment type="caution">
    <text evidence="12">The sequence shown here is derived from an EMBL/GenBank/DDBJ whole genome shotgun (WGS) entry which is preliminary data.</text>
</comment>
<dbReference type="PROSITE" id="PS51900">
    <property type="entry name" value="CB"/>
    <property type="match status" value="1"/>
</dbReference>
<dbReference type="AlphaFoldDB" id="A0A7W5UXI3"/>
<feature type="active site" evidence="9">
    <location>
        <position position="240"/>
    </location>
</feature>
<comment type="subcellular location">
    <subcellularLocation>
        <location evidence="1 9">Cytoplasm</location>
    </subcellularLocation>
</comment>
<evidence type="ECO:0000256" key="9">
    <source>
        <dbReference type="HAMAP-Rule" id="MF_01808"/>
    </source>
</evidence>
<reference evidence="12 13" key="1">
    <citation type="submission" date="2020-08" db="EMBL/GenBank/DDBJ databases">
        <title>Genomic Encyclopedia of Type Strains, Phase IV (KMG-IV): sequencing the most valuable type-strain genomes for metagenomic binning, comparative biology and taxonomic classification.</title>
        <authorList>
            <person name="Goeker M."/>
        </authorList>
    </citation>
    <scope>NUCLEOTIDE SEQUENCE [LARGE SCALE GENOMIC DNA]</scope>
    <source>
        <strain evidence="12 13">DSM 22548</strain>
    </source>
</reference>
<evidence type="ECO:0000256" key="7">
    <source>
        <dbReference type="ARBA" id="ARBA00023172"/>
    </source>
</evidence>
<evidence type="ECO:0000259" key="11">
    <source>
        <dbReference type="PROSITE" id="PS51900"/>
    </source>
</evidence>
<dbReference type="GO" id="GO:0003677">
    <property type="term" value="F:DNA binding"/>
    <property type="evidence" value="ECO:0007669"/>
    <property type="project" value="UniProtKB-UniRule"/>
</dbReference>
<feature type="active site" evidence="9">
    <location>
        <position position="147"/>
    </location>
</feature>
<keyword evidence="7 9" id="KW-0233">DNA recombination</keyword>
<dbReference type="GO" id="GO:0009037">
    <property type="term" value="F:tyrosine-based site-specific recombinase activity"/>
    <property type="evidence" value="ECO:0007669"/>
    <property type="project" value="UniProtKB-UniRule"/>
</dbReference>
<feature type="active site" description="O-(3'-phospho-DNA)-tyrosine intermediate" evidence="9">
    <location>
        <position position="275"/>
    </location>
</feature>
<dbReference type="PROSITE" id="PS51898">
    <property type="entry name" value="TYR_RECOMBINASE"/>
    <property type="match status" value="1"/>
</dbReference>
<evidence type="ECO:0000313" key="13">
    <source>
        <dbReference type="Proteomes" id="UP000541425"/>
    </source>
</evidence>
<dbReference type="HAMAP" id="MF_01808">
    <property type="entry name" value="Recomb_XerC_XerD"/>
    <property type="match status" value="1"/>
</dbReference>
<dbReference type="InterPro" id="IPR002104">
    <property type="entry name" value="Integrase_catalytic"/>
</dbReference>
<keyword evidence="4 9" id="KW-0159">Chromosome partition</keyword>
<sequence length="294" mass="33944">MSLVEKFLDYLAADKGYSLRTIEAYRNALEKFENFFRNVDTDLEWETLDSDVIRNWVVERLENGLSERSMKQHLSAVRSFYRFLLLTKVVEKDPSHLVSNPKVGKQLPTFLKQSEMDRLLDEVNFTQDFEGRRDHLILLTFYSTGIRVSELVGLDRSAVDFSQSQLKVTGKRNKQRIIPFGEELLYDMKLYEEELLSLTGQNDGPLFVDNKGQRLSTAQVRCIVGRHLSKVTLQKKKSPHVLRHTFATVMLNNGADLEAVKELLGHESLATTEIYTHTTFAELKKEYENAHPRA</sequence>
<comment type="similarity">
    <text evidence="9">Belongs to the 'phage' integrase family. XerC subfamily.</text>
</comment>
<dbReference type="PANTHER" id="PTHR30349:SF77">
    <property type="entry name" value="TYROSINE RECOMBINASE XERC"/>
    <property type="match status" value="1"/>
</dbReference>
<evidence type="ECO:0000256" key="8">
    <source>
        <dbReference type="ARBA" id="ARBA00023306"/>
    </source>
</evidence>
<evidence type="ECO:0000259" key="10">
    <source>
        <dbReference type="PROSITE" id="PS51898"/>
    </source>
</evidence>
<proteinExistence type="inferred from homology"/>
<comment type="function">
    <text evidence="9">Site-specific tyrosine recombinase, which acts by catalyzing the cutting and rejoining of the recombining DNA molecules. The XerC-XerD complex is essential to convert dimers of the bacterial chromosome into monomers to permit their segregation at cell division. It also contributes to the segregational stability of plasmids.</text>
</comment>